<sequence>MTRPEAHSGSADGPNPSNDLEQAGPSLVPLATTLIVGAFAALLDTTVVAVAIDTLGRDLQADITVIQWVTTSYLLAMAAVIPVVGWLVDRFGARAIWSGALGLFLAGSVLSGLAWSAGALIAFRVLQGLGGGMILPLTQLVLARAAGPQHFGRVMGVVGLVGQLAPISGPVLGGLLIDTWGWRWIFFVNVPIVVVSLLMTTRWFPREDPRTERSLDVVGLVLLPTGIVAMIYALSNVESGSTVVSAQVLVAALVGVALLAAFVLRPTTPGRPSLIDLRLFGDRSFRGGSVMLFVFGVTSWGPMFVLPLYYQQLRGLSALDAGFALAPQSVGLGLAYLATGRYADRLAPRPLVAGGLVVASAGTLPFVFATADSNLTLLGISLFVRGIGFGAASLPASAAVYRTLRTADIPGATSASNVIQRVGAATGTAVMALILQADGFTPALTWMFVLTSGALAGTVFLPGQKPAPAPRDTVPTTTATGAQ</sequence>
<keyword evidence="4" id="KW-1003">Cell membrane</keyword>
<keyword evidence="3" id="KW-0813">Transport</keyword>
<feature type="transmembrane region" description="Helical" evidence="8">
    <location>
        <begin position="183"/>
        <end position="205"/>
    </location>
</feature>
<dbReference type="Proteomes" id="UP000001937">
    <property type="component" value="Chromosome"/>
</dbReference>
<protein>
    <submittedName>
        <fullName evidence="10">Drug resistance transporter EmrB/QacA subfamily</fullName>
    </submittedName>
</protein>
<keyword evidence="11" id="KW-1185">Reference proteome</keyword>
<dbReference type="InterPro" id="IPR020846">
    <property type="entry name" value="MFS_dom"/>
</dbReference>
<feature type="transmembrane region" description="Helical" evidence="8">
    <location>
        <begin position="64"/>
        <end position="88"/>
    </location>
</feature>
<dbReference type="HOGENOM" id="CLU_000960_28_0_11"/>
<feature type="transmembrane region" description="Helical" evidence="8">
    <location>
        <begin position="377"/>
        <end position="397"/>
    </location>
</feature>
<dbReference type="PANTHER" id="PTHR42718">
    <property type="entry name" value="MAJOR FACILITATOR SUPERFAMILY MULTIDRUG TRANSPORTER MFSC"/>
    <property type="match status" value="1"/>
</dbReference>
<dbReference type="GO" id="GO:0022857">
    <property type="term" value="F:transmembrane transporter activity"/>
    <property type="evidence" value="ECO:0007669"/>
    <property type="project" value="InterPro"/>
</dbReference>
<evidence type="ECO:0000256" key="3">
    <source>
        <dbReference type="ARBA" id="ARBA00022448"/>
    </source>
</evidence>
<gene>
    <name evidence="10" type="ordered locus">Francci3_4154</name>
</gene>
<dbReference type="Pfam" id="PF07690">
    <property type="entry name" value="MFS_1"/>
    <property type="match status" value="1"/>
</dbReference>
<dbReference type="PRINTS" id="PR01036">
    <property type="entry name" value="TCRTETB"/>
</dbReference>
<name>Q2J5E0_FRACC</name>
<dbReference type="InterPro" id="IPR004638">
    <property type="entry name" value="EmrB-like"/>
</dbReference>
<dbReference type="KEGG" id="fra:Francci3_4154"/>
<feature type="transmembrane region" description="Helical" evidence="8">
    <location>
        <begin position="95"/>
        <end position="115"/>
    </location>
</feature>
<dbReference type="CDD" id="cd17503">
    <property type="entry name" value="MFS_LmrB_MDR_like"/>
    <property type="match status" value="1"/>
</dbReference>
<dbReference type="EMBL" id="CP000249">
    <property type="protein sequence ID" value="ABD13502.1"/>
    <property type="molecule type" value="Genomic_DNA"/>
</dbReference>
<dbReference type="AlphaFoldDB" id="Q2J5E0"/>
<dbReference type="Gene3D" id="1.20.1720.10">
    <property type="entry name" value="Multidrug resistance protein D"/>
    <property type="match status" value="1"/>
</dbReference>
<comment type="similarity">
    <text evidence="2">Belongs to the major facilitator superfamily. EmrB family.</text>
</comment>
<dbReference type="OrthoDB" id="9781469at2"/>
<accession>Q2J5E0</accession>
<evidence type="ECO:0000256" key="4">
    <source>
        <dbReference type="ARBA" id="ARBA00022475"/>
    </source>
</evidence>
<evidence type="ECO:0000256" key="5">
    <source>
        <dbReference type="ARBA" id="ARBA00022692"/>
    </source>
</evidence>
<feature type="transmembrane region" description="Helical" evidence="8">
    <location>
        <begin position="321"/>
        <end position="339"/>
    </location>
</feature>
<evidence type="ECO:0000313" key="11">
    <source>
        <dbReference type="Proteomes" id="UP000001937"/>
    </source>
</evidence>
<evidence type="ECO:0000256" key="8">
    <source>
        <dbReference type="SAM" id="Phobius"/>
    </source>
</evidence>
<organism evidence="10 11">
    <name type="scientific">Frankia casuarinae (strain DSM 45818 / CECT 9043 / HFP020203 / CcI3)</name>
    <dbReference type="NCBI Taxonomy" id="106370"/>
    <lineage>
        <taxon>Bacteria</taxon>
        <taxon>Bacillati</taxon>
        <taxon>Actinomycetota</taxon>
        <taxon>Actinomycetes</taxon>
        <taxon>Frankiales</taxon>
        <taxon>Frankiaceae</taxon>
        <taxon>Frankia</taxon>
    </lineage>
</organism>
<evidence type="ECO:0000256" key="1">
    <source>
        <dbReference type="ARBA" id="ARBA00004651"/>
    </source>
</evidence>
<evidence type="ECO:0000313" key="10">
    <source>
        <dbReference type="EMBL" id="ABD13502.1"/>
    </source>
</evidence>
<reference evidence="10 11" key="1">
    <citation type="journal article" date="2007" name="Genome Res.">
        <title>Genome characteristics of facultatively symbiotic Frankia sp. strains reflect host range and host plant biogeography.</title>
        <authorList>
            <person name="Normand P."/>
            <person name="Lapierre P."/>
            <person name="Tisa L.S."/>
            <person name="Gogarten J.P."/>
            <person name="Alloisio N."/>
            <person name="Bagnarol E."/>
            <person name="Bassi C.A."/>
            <person name="Berry A.M."/>
            <person name="Bickhart D.M."/>
            <person name="Choisne N."/>
            <person name="Couloux A."/>
            <person name="Cournoyer B."/>
            <person name="Cruveiller S."/>
            <person name="Daubin V."/>
            <person name="Demange N."/>
            <person name="Francino M.P."/>
            <person name="Goltsman E."/>
            <person name="Huang Y."/>
            <person name="Kopp O.R."/>
            <person name="Labarre L."/>
            <person name="Lapidus A."/>
            <person name="Lavire C."/>
            <person name="Marechal J."/>
            <person name="Martinez M."/>
            <person name="Mastronunzio J.E."/>
            <person name="Mullin B.C."/>
            <person name="Niemann J."/>
            <person name="Pujic P."/>
            <person name="Rawnsley T."/>
            <person name="Rouy Z."/>
            <person name="Schenowitz C."/>
            <person name="Sellstedt A."/>
            <person name="Tavares F."/>
            <person name="Tomkins J.P."/>
            <person name="Vallenet D."/>
            <person name="Valverde C."/>
            <person name="Wall L.G."/>
            <person name="Wang Y."/>
            <person name="Medigue C."/>
            <person name="Benson D.R."/>
        </authorList>
    </citation>
    <scope>NUCLEOTIDE SEQUENCE [LARGE SCALE GENOMIC DNA]</scope>
    <source>
        <strain evidence="11">DSM 45818 / CECT 9043 / CcI3</strain>
    </source>
</reference>
<dbReference type="RefSeq" id="WP_011438517.1">
    <property type="nucleotide sequence ID" value="NC_007777.1"/>
</dbReference>
<feature type="transmembrane region" description="Helical" evidence="8">
    <location>
        <begin position="121"/>
        <end position="142"/>
    </location>
</feature>
<feature type="transmembrane region" description="Helical" evidence="8">
    <location>
        <begin position="246"/>
        <end position="264"/>
    </location>
</feature>
<comment type="subcellular location">
    <subcellularLocation>
        <location evidence="1">Cell membrane</location>
        <topology evidence="1">Multi-pass membrane protein</topology>
    </subcellularLocation>
</comment>
<feature type="domain" description="Major facilitator superfamily (MFS) profile" evidence="9">
    <location>
        <begin position="30"/>
        <end position="465"/>
    </location>
</feature>
<feature type="transmembrane region" description="Helical" evidence="8">
    <location>
        <begin position="217"/>
        <end position="234"/>
    </location>
</feature>
<keyword evidence="7 8" id="KW-0472">Membrane</keyword>
<feature type="transmembrane region" description="Helical" evidence="8">
    <location>
        <begin position="27"/>
        <end position="52"/>
    </location>
</feature>
<dbReference type="PANTHER" id="PTHR42718:SF9">
    <property type="entry name" value="MAJOR FACILITATOR SUPERFAMILY MULTIDRUG TRANSPORTER MFSC"/>
    <property type="match status" value="1"/>
</dbReference>
<proteinExistence type="inferred from homology"/>
<feature type="transmembrane region" description="Helical" evidence="8">
    <location>
        <begin position="285"/>
        <end position="309"/>
    </location>
</feature>
<dbReference type="InterPro" id="IPR036259">
    <property type="entry name" value="MFS_trans_sf"/>
</dbReference>
<dbReference type="STRING" id="106370.Francci3_4154"/>
<dbReference type="PhylomeDB" id="Q2J5E0"/>
<feature type="transmembrane region" description="Helical" evidence="8">
    <location>
        <begin position="351"/>
        <end position="371"/>
    </location>
</feature>
<evidence type="ECO:0000256" key="6">
    <source>
        <dbReference type="ARBA" id="ARBA00022989"/>
    </source>
</evidence>
<keyword evidence="5 8" id="KW-0812">Transmembrane</keyword>
<dbReference type="eggNOG" id="COG2814">
    <property type="taxonomic scope" value="Bacteria"/>
</dbReference>
<feature type="transmembrane region" description="Helical" evidence="8">
    <location>
        <begin position="443"/>
        <end position="461"/>
    </location>
</feature>
<dbReference type="InterPro" id="IPR011701">
    <property type="entry name" value="MFS"/>
</dbReference>
<feature type="transmembrane region" description="Helical" evidence="8">
    <location>
        <begin position="418"/>
        <end position="437"/>
    </location>
</feature>
<feature type="transmembrane region" description="Helical" evidence="8">
    <location>
        <begin position="154"/>
        <end position="177"/>
    </location>
</feature>
<dbReference type="Gene3D" id="1.20.1250.20">
    <property type="entry name" value="MFS general substrate transporter like domains"/>
    <property type="match status" value="1"/>
</dbReference>
<dbReference type="SUPFAM" id="SSF103473">
    <property type="entry name" value="MFS general substrate transporter"/>
    <property type="match status" value="1"/>
</dbReference>
<evidence type="ECO:0000259" key="9">
    <source>
        <dbReference type="PROSITE" id="PS50850"/>
    </source>
</evidence>
<dbReference type="PROSITE" id="PS50850">
    <property type="entry name" value="MFS"/>
    <property type="match status" value="1"/>
</dbReference>
<dbReference type="NCBIfam" id="TIGR00711">
    <property type="entry name" value="efflux_EmrB"/>
    <property type="match status" value="1"/>
</dbReference>
<evidence type="ECO:0000256" key="7">
    <source>
        <dbReference type="ARBA" id="ARBA00023136"/>
    </source>
</evidence>
<dbReference type="GO" id="GO:0005886">
    <property type="term" value="C:plasma membrane"/>
    <property type="evidence" value="ECO:0007669"/>
    <property type="project" value="UniProtKB-SubCell"/>
</dbReference>
<keyword evidence="6 8" id="KW-1133">Transmembrane helix</keyword>
<evidence type="ECO:0000256" key="2">
    <source>
        <dbReference type="ARBA" id="ARBA00008537"/>
    </source>
</evidence>